<name>A0A0P7ZJ66_9EURY</name>
<feature type="region of interest" description="Disordered" evidence="1">
    <location>
        <begin position="202"/>
        <end position="246"/>
    </location>
</feature>
<accession>A0A0P7ZJ66</accession>
<organism evidence="2 3">
    <name type="scientific">Candidatus Methanoperedens nitratireducens</name>
    <dbReference type="NCBI Taxonomy" id="1392998"/>
    <lineage>
        <taxon>Archaea</taxon>
        <taxon>Methanobacteriati</taxon>
        <taxon>Methanobacteriota</taxon>
        <taxon>Stenosarchaea group</taxon>
        <taxon>Methanomicrobia</taxon>
        <taxon>Methanosarcinales</taxon>
        <taxon>ANME-2 cluster</taxon>
        <taxon>Candidatus Methanoperedentaceae</taxon>
        <taxon>Candidatus Methanoperedens</taxon>
    </lineage>
</organism>
<dbReference type="AlphaFoldDB" id="A0A0P7ZJ66"/>
<evidence type="ECO:0000313" key="2">
    <source>
        <dbReference type="EMBL" id="KPQ43828.1"/>
    </source>
</evidence>
<reference evidence="2 3" key="1">
    <citation type="submission" date="2015-09" db="EMBL/GenBank/DDBJ databases">
        <title>A metagenomics-based metabolic model of nitrate-dependent anaerobic oxidation of methane by Methanoperedens-like archaea.</title>
        <authorList>
            <person name="Arshad A."/>
            <person name="Speth D.R."/>
            <person name="De Graaf R.M."/>
            <person name="Op Den Camp H.J."/>
            <person name="Jetten M.S."/>
            <person name="Welte C.U."/>
        </authorList>
    </citation>
    <scope>NUCLEOTIDE SEQUENCE [LARGE SCALE GENOMIC DNA]</scope>
</reference>
<proteinExistence type="predicted"/>
<evidence type="ECO:0000313" key="3">
    <source>
        <dbReference type="Proteomes" id="UP000050360"/>
    </source>
</evidence>
<gene>
    <name evidence="2" type="ORF">MPEBLZ_01609</name>
</gene>
<dbReference type="Proteomes" id="UP000050360">
    <property type="component" value="Unassembled WGS sequence"/>
</dbReference>
<dbReference type="EMBL" id="LKCM01000125">
    <property type="protein sequence ID" value="KPQ43828.1"/>
    <property type="molecule type" value="Genomic_DNA"/>
</dbReference>
<comment type="caution">
    <text evidence="2">The sequence shown here is derived from an EMBL/GenBank/DDBJ whole genome shotgun (WGS) entry which is preliminary data.</text>
</comment>
<feature type="compositionally biased region" description="Polar residues" evidence="1">
    <location>
        <begin position="221"/>
        <end position="245"/>
    </location>
</feature>
<sequence length="315" mass="34486">MAEQQFKREPAVRIFAQELSRIEMQLEKKDDGKGNRFTPSYCLSPTGARINRVFICGALTEVDEIDTQNASFVKGRLVDPTGAITIMAGQYQPEVAATLRYLSDKIPVFAAVVGKLNIYKPQDGGYYVSIRPEDLHVVTREIVDTWIGETAICTIERIKTLKELMAAGKYTEEQKAVIAVYNPQIDELKRMVRIAIGKEASNDYKPPGMNDGDGGVKKPATASNEQAKNSTSPPVTSPAAQTSAQEIKEPNIEAGYILLKDMCSLSEDGTVGGNAFADRLVQRKLASPDTAMTLVKGLMDGDMAYEVRMGRLKAV</sequence>
<protein>
    <submittedName>
        <fullName evidence="2">Uncharacterized protein</fullName>
    </submittedName>
</protein>
<evidence type="ECO:0000256" key="1">
    <source>
        <dbReference type="SAM" id="MobiDB-lite"/>
    </source>
</evidence>